<comment type="caution">
    <text evidence="1">The sequence shown here is derived from an EMBL/GenBank/DDBJ whole genome shotgun (WGS) entry which is preliminary data.</text>
</comment>
<organism evidence="1 2">
    <name type="scientific">Dryococelus australis</name>
    <dbReference type="NCBI Taxonomy" id="614101"/>
    <lineage>
        <taxon>Eukaryota</taxon>
        <taxon>Metazoa</taxon>
        <taxon>Ecdysozoa</taxon>
        <taxon>Arthropoda</taxon>
        <taxon>Hexapoda</taxon>
        <taxon>Insecta</taxon>
        <taxon>Pterygota</taxon>
        <taxon>Neoptera</taxon>
        <taxon>Polyneoptera</taxon>
        <taxon>Phasmatodea</taxon>
        <taxon>Verophasmatodea</taxon>
        <taxon>Anareolatae</taxon>
        <taxon>Phasmatidae</taxon>
        <taxon>Eurycanthinae</taxon>
        <taxon>Dryococelus</taxon>
    </lineage>
</organism>
<evidence type="ECO:0000313" key="1">
    <source>
        <dbReference type="EMBL" id="KAJ8890169.1"/>
    </source>
</evidence>
<evidence type="ECO:0000313" key="2">
    <source>
        <dbReference type="Proteomes" id="UP001159363"/>
    </source>
</evidence>
<reference evidence="1 2" key="1">
    <citation type="submission" date="2023-02" db="EMBL/GenBank/DDBJ databases">
        <title>LHISI_Scaffold_Assembly.</title>
        <authorList>
            <person name="Stuart O.P."/>
            <person name="Cleave R."/>
            <person name="Magrath M.J.L."/>
            <person name="Mikheyev A.S."/>
        </authorList>
    </citation>
    <scope>NUCLEOTIDE SEQUENCE [LARGE SCALE GENOMIC DNA]</scope>
    <source>
        <strain evidence="1">Daus_M_001</strain>
        <tissue evidence="1">Leg muscle</tissue>
    </source>
</reference>
<sequence length="271" mass="30519">MGETSGKGFGWLLTQKTREPMRVKSGEYYGAASGQTGEHRENPLISSIVRHDPPMRKSGGHPARIDTRHTLSGFVDLSVDASSRGGCKSFGVDGSKKKRHRQMRPIGTPGLLFEVSENQRAPANLHHLSANRVRFPMGDALRFSHVIIVPDDATGRRDFSGFSRFPQPLHSGAAPYSPRFTLIGFQDLVVKSRPNLFAHSLRHIHIPFHLLRVDFKSAHFIVNSLYPEVDRAYVRDEYTLEDNARQIDVVHVSENHLNEGRTCSRRQHNRA</sequence>
<dbReference type="Proteomes" id="UP001159363">
    <property type="component" value="Chromosome 3"/>
</dbReference>
<protein>
    <submittedName>
        <fullName evidence="1">Uncharacterized protein</fullName>
    </submittedName>
</protein>
<gene>
    <name evidence="1" type="ORF">PR048_009676</name>
</gene>
<accession>A0ABQ9I1J0</accession>
<dbReference type="EMBL" id="JARBHB010000003">
    <property type="protein sequence ID" value="KAJ8890169.1"/>
    <property type="molecule type" value="Genomic_DNA"/>
</dbReference>
<proteinExistence type="predicted"/>
<keyword evidence="2" id="KW-1185">Reference proteome</keyword>
<name>A0ABQ9I1J0_9NEOP</name>